<dbReference type="EMBL" id="BRXW01000167">
    <property type="protein sequence ID" value="GMI11772.1"/>
    <property type="molecule type" value="Genomic_DNA"/>
</dbReference>
<reference evidence="4" key="1">
    <citation type="journal article" date="2023" name="Commun. Biol.">
        <title>Genome analysis of Parmales, the sister group of diatoms, reveals the evolutionary specialization of diatoms from phago-mixotrophs to photoautotrophs.</title>
        <authorList>
            <person name="Ban H."/>
            <person name="Sato S."/>
            <person name="Yoshikawa S."/>
            <person name="Yamada K."/>
            <person name="Nakamura Y."/>
            <person name="Ichinomiya M."/>
            <person name="Sato N."/>
            <person name="Blanc-Mathieu R."/>
            <person name="Endo H."/>
            <person name="Kuwata A."/>
            <person name="Ogata H."/>
        </authorList>
    </citation>
    <scope>NUCLEOTIDE SEQUENCE [LARGE SCALE GENOMIC DNA]</scope>
    <source>
        <strain evidence="4">NIES 3700</strain>
    </source>
</reference>
<evidence type="ECO:0000259" key="2">
    <source>
        <dbReference type="Pfam" id="PF14225"/>
    </source>
</evidence>
<protein>
    <recommendedName>
        <fullName evidence="2">Cell morphogenesis protein C-terminal domain-containing protein</fullName>
    </recommendedName>
</protein>
<proteinExistence type="predicted"/>
<comment type="caution">
    <text evidence="3">The sequence shown here is derived from an EMBL/GenBank/DDBJ whole genome shotgun (WGS) entry which is preliminary data.</text>
</comment>
<accession>A0A9W7FGJ8</accession>
<organism evidence="3 4">
    <name type="scientific">Triparma laevis f. longispina</name>
    <dbReference type="NCBI Taxonomy" id="1714387"/>
    <lineage>
        <taxon>Eukaryota</taxon>
        <taxon>Sar</taxon>
        <taxon>Stramenopiles</taxon>
        <taxon>Ochrophyta</taxon>
        <taxon>Bolidophyceae</taxon>
        <taxon>Parmales</taxon>
        <taxon>Triparmaceae</taxon>
        <taxon>Triparma</taxon>
    </lineage>
</organism>
<sequence>MVQKSEANLLAAKLSPHTEEAQKYASAVAISALAEIETKLAQVLNPLVESSSYTPSKNKPVNNEAWCNLGSALLPGPIFTLETLAANGHADVVASTILPWLPAFLAHKGLQTAGKTGAGQPTFDSFVHKINGYSTTNETLCEVLECCVEIVGLELLIIATSYNGGENISAETAEKIIQAAYAGILREVMGNEPLFVAMQKKRIPLLTAMLGQMCPNYASTALRLFVHWMDGRGTGGMPTDEQKLCLCRSLSCISIDFTSSESLTEFSSWISFVTQLLSNSVAAIKKSSDMPTKFSAHYLDLIDMVMRGGNFEESKITDPNFSEDAKVVMTKIETLFGELNLKTSPIKTPHPSLAAKANLLMSNLLVRSSLNCYGANLELFLTKRILPLSYTEKTRDNALHCLLRVLRGPRWAETAPKVALTVPRIPFAGPDSISPSFVNGVRNVSHKYSCIMPEYEEYKDALFRPDSLVWIQNYLFDKKVMKKVKGMCSVANQCAEIMLTISSNSLSPSFIRGILDYKAHKFIDFFAVGVRTVRIVLDPASGFAKHASTTRTNALLDAMGGIQHEMAGLLSRAIPDVLPLILKDVGVEKIGYAILPTNSCSILDKGRETVDVFRAQQLKEDVNNKLQILQEINNALPFVDFRLSSTVIKAGLLHHSYDHIHMGLIVSLQRLLKFHPEKRPDLVTELVLHLSETAMEDKTKVHTMLQIILDMLGLWLAFIKDGVDGRTKNEAAEDSNVVEMGADEHYPDWTARTEAAGLICLCHEDVKVRSLSLELLGKVNEIRSAQFQLIYSVKFANLSEEKRISESEVLSSKTSFCVDEFLEREGSDIVQRALYRYMVDSASGIEDPFATAFATTAPPLKKVSQMSTTIWKFALPVIASRVVTMAHPSVMEETRRQLYMHLTDGGVRAKTGTKNIKDPTLWASQIELTLSLANKQGNALGEHLEFAGASGGGKWALGAYNDPLEKLEQYLATIWDLLVESVDPIDLWVNKFEAAMRASSSDAVGPVTRSLWSWYNGKKDKNKRHLIMVIIKFFRILSECDGFVNALVKNHELLALYETITTHADVLNNGWDTGINCTQGGTVLNICILIDNVATAILKANYLNSASRESQFTICARYDKEQRQTLYKWLRSCHTWPSEGLDYNIYGFDEMPRVSSTVRLSRAEEKACFRYASRAVGKMVQMGSVLSENGVKQVQEEILMERPPFHLSWFLACANSGTELFQWLLAYHTKELGPCYVKRAGITDRDEMKWLFNGIADQLIPSYTLPKPPATSVTEDSTIYYREVGAWGVKRDLGSMKKRTSTDIELSAVAEARVFQEGDFTCGNCEAIGEMELLFMGLSALRDPDVVIRNRAFLMTRMNVLTLMDREILKAREVEGSKIDFMTAMKMDFAKVMNSHYMAFSADSSAVLDEEGVEICSSIADCLDSVGRVPDFFDAAFESDEPRSEWGGFHWRAQLLGPFCGKIILTDDGQEQLSGDGETFVNHLFSLSCQIPEEYNSVCVYMWKPLMKIDGKGVGQVGSDGGANPNVHAVVSFLLYVTAKSGKDMNVCQQIAMVCYKAFPEQCASWFTFPLTFEMQYGEASKVYDDNDRALQATSVVILLSGLCKTDLIPLLPFLPSIICFAILKFPTATRFSEVGDESAASKGVASVQYSTIPTLLVNVLSSLQPLALKESRSEPGEDITVRTNTLIALLQAAKEHKHMVLDWGAIVANLSKPGEGGRGGVGEEPGQLCDAKSFGAVDPKDFVLEVLDCLSDGLADLRAKTGQEVLNWALHCGDSHATTLKAHVMYSCIGTPAGIGTLHALTKEVAFLFGKLEEAMDQSFGGVKSTAQFNTQNKCFAALNSLYCLSCEMGKKVDVSSICPSLLWISLTLLRTAKSGYDLRFFSYGLLLFNHLLKTSKDINTLFSNISSTSIKYGELWSNPFVGLVPLLMPGLLSKDRGIADSTRKLLINLGSAKASDVIAVNGLRFVYLVISLIPFLVSSGGSPPTVESVAVCRSLLSGCCDDFVGGDDIKEVLESYLKGMSTDELYDNVAFWLVNSCDMVDNGDIMNLAFKVGVTYGTSSTVANLLHLTSLVLIHGKNSAELSRELNNIVMYATKNSFEKLGTTPKEVYESSLEVVQSAAMNYAYVGEGSFGGLSKLDRSSSSLEILKTDASNVFGEIAGLQGGEEGAGGQGKPAAPKAKPPVPPAKEEGGGGKRPPPPPSKAAKPPPPPAKVEVTSRPPPPPPRRKSAINKSTPVIGGDGLRKGPPPFLAAIRKDSVEMENEEFLKEEVEKVEKVEKKVEKKKKVEVEVVEEAGGLSLEGGGGDGGDSDLVMAKDHPDYVKIFKLASLGVPQPQLVKKLEAAGLDTRVLEEPEKPVSLSGKSVGGSGGESKRPEAPKKRPPPPPGKKNK</sequence>
<feature type="domain" description="Cell morphogenesis protein C-terminal" evidence="2">
    <location>
        <begin position="1861"/>
        <end position="2023"/>
    </location>
</feature>
<feature type="compositionally biased region" description="Pro residues" evidence="1">
    <location>
        <begin position="2197"/>
        <end position="2213"/>
    </location>
</feature>
<name>A0A9W7FGJ8_9STRA</name>
<dbReference type="PANTHER" id="PTHR12295:SF30">
    <property type="entry name" value="PROTEIN FURRY"/>
    <property type="match status" value="1"/>
</dbReference>
<evidence type="ECO:0000256" key="1">
    <source>
        <dbReference type="SAM" id="MobiDB-lite"/>
    </source>
</evidence>
<dbReference type="Proteomes" id="UP001165122">
    <property type="component" value="Unassembled WGS sequence"/>
</dbReference>
<dbReference type="OrthoDB" id="268027at2759"/>
<dbReference type="InterPro" id="IPR039867">
    <property type="entry name" value="Furry/Tao3/Mor2"/>
</dbReference>
<keyword evidence="4" id="KW-1185">Reference proteome</keyword>
<evidence type="ECO:0000313" key="3">
    <source>
        <dbReference type="EMBL" id="GMI11772.1"/>
    </source>
</evidence>
<feature type="region of interest" description="Disordered" evidence="1">
    <location>
        <begin position="2163"/>
        <end position="2251"/>
    </location>
</feature>
<gene>
    <name evidence="3" type="ORF">TrLO_g14734</name>
</gene>
<feature type="region of interest" description="Disordered" evidence="1">
    <location>
        <begin position="2348"/>
        <end position="2392"/>
    </location>
</feature>
<dbReference type="GO" id="GO:0005938">
    <property type="term" value="C:cell cortex"/>
    <property type="evidence" value="ECO:0007669"/>
    <property type="project" value="TreeGrafter"/>
</dbReference>
<dbReference type="GO" id="GO:0000902">
    <property type="term" value="P:cell morphogenesis"/>
    <property type="evidence" value="ECO:0007669"/>
    <property type="project" value="InterPro"/>
</dbReference>
<feature type="compositionally biased region" description="Gly residues" evidence="1">
    <location>
        <begin position="2163"/>
        <end position="2174"/>
    </location>
</feature>
<dbReference type="InterPro" id="IPR025481">
    <property type="entry name" value="Cell_Morphogen_C"/>
</dbReference>
<dbReference type="Pfam" id="PF14225">
    <property type="entry name" value="MOR2-PAG1_C"/>
    <property type="match status" value="1"/>
</dbReference>
<dbReference type="GO" id="GO:0030427">
    <property type="term" value="C:site of polarized growth"/>
    <property type="evidence" value="ECO:0007669"/>
    <property type="project" value="TreeGrafter"/>
</dbReference>
<evidence type="ECO:0000313" key="4">
    <source>
        <dbReference type="Proteomes" id="UP001165122"/>
    </source>
</evidence>
<dbReference type="PANTHER" id="PTHR12295">
    <property type="entry name" value="FURRY-RELATED"/>
    <property type="match status" value="1"/>
</dbReference>